<reference evidence="2" key="1">
    <citation type="journal article" date="2020" name="Nature">
        <title>Giant virus diversity and host interactions through global metagenomics.</title>
        <authorList>
            <person name="Schulz F."/>
            <person name="Roux S."/>
            <person name="Paez-Espino D."/>
            <person name="Jungbluth S."/>
            <person name="Walsh D.A."/>
            <person name="Denef V.J."/>
            <person name="McMahon K.D."/>
            <person name="Konstantinidis K.T."/>
            <person name="Eloe-Fadrosh E.A."/>
            <person name="Kyrpides N.C."/>
            <person name="Woyke T."/>
        </authorList>
    </citation>
    <scope>NUCLEOTIDE SEQUENCE</scope>
    <source>
        <strain evidence="2">GVMAG-M-3300009182-46</strain>
    </source>
</reference>
<feature type="compositionally biased region" description="Polar residues" evidence="1">
    <location>
        <begin position="15"/>
        <end position="33"/>
    </location>
</feature>
<proteinExistence type="predicted"/>
<feature type="region of interest" description="Disordered" evidence="1">
    <location>
        <begin position="1"/>
        <end position="39"/>
    </location>
</feature>
<name>A0A6C0F2K2_9ZZZZ</name>
<evidence type="ECO:0000256" key="1">
    <source>
        <dbReference type="SAM" id="MobiDB-lite"/>
    </source>
</evidence>
<accession>A0A6C0F2K2</accession>
<protein>
    <submittedName>
        <fullName evidence="2">Uncharacterized protein</fullName>
    </submittedName>
</protein>
<organism evidence="2">
    <name type="scientific">viral metagenome</name>
    <dbReference type="NCBI Taxonomy" id="1070528"/>
    <lineage>
        <taxon>unclassified sequences</taxon>
        <taxon>metagenomes</taxon>
        <taxon>organismal metagenomes</taxon>
    </lineage>
</organism>
<dbReference type="AlphaFoldDB" id="A0A6C0F2K2"/>
<sequence length="190" mass="22218">MASNPFKVQYKRSGENNMQRSNQTRGNNSTDAQNRFRGKNAKPIFSLSDADFPEMIAPQSAVSNPNASLDYKAATFIKDAEPKEQVANQEYIPPGHVLIYMDENRNIVQKYGDKNPMGYYMHNYNDEENLEPSYVFQKLANSWLLRKQKYDELYGEGEYDRVYGMPHVDNDCEYSDEEEENYDVNDYYDY</sequence>
<dbReference type="EMBL" id="MN739027">
    <property type="protein sequence ID" value="QHT35837.1"/>
    <property type="molecule type" value="Genomic_DNA"/>
</dbReference>
<evidence type="ECO:0000313" key="2">
    <source>
        <dbReference type="EMBL" id="QHT35837.1"/>
    </source>
</evidence>